<dbReference type="Proteomes" id="UP000777438">
    <property type="component" value="Unassembled WGS sequence"/>
</dbReference>
<dbReference type="Pfam" id="PF22776">
    <property type="entry name" value="K_trans_C"/>
    <property type="match status" value="1"/>
</dbReference>
<accession>A0A9P9AFF0</accession>
<evidence type="ECO:0000256" key="1">
    <source>
        <dbReference type="SAM" id="MobiDB-lite"/>
    </source>
</evidence>
<keyword evidence="4" id="KW-1185">Reference proteome</keyword>
<protein>
    <recommendedName>
        <fullName evidence="2">K+ potassium transporter C-terminal domain-containing protein</fullName>
    </recommendedName>
</protein>
<dbReference type="InterPro" id="IPR053952">
    <property type="entry name" value="K_trans_C"/>
</dbReference>
<name>A0A9P9AFF0_9HYPO</name>
<feature type="domain" description="K+ potassium transporter C-terminal" evidence="2">
    <location>
        <begin position="23"/>
        <end position="118"/>
    </location>
</feature>
<evidence type="ECO:0000259" key="2">
    <source>
        <dbReference type="Pfam" id="PF22776"/>
    </source>
</evidence>
<feature type="region of interest" description="Disordered" evidence="1">
    <location>
        <begin position="125"/>
        <end position="150"/>
    </location>
</feature>
<organism evidence="3 4">
    <name type="scientific">Thelonectria olida</name>
    <dbReference type="NCBI Taxonomy" id="1576542"/>
    <lineage>
        <taxon>Eukaryota</taxon>
        <taxon>Fungi</taxon>
        <taxon>Dikarya</taxon>
        <taxon>Ascomycota</taxon>
        <taxon>Pezizomycotina</taxon>
        <taxon>Sordariomycetes</taxon>
        <taxon>Hypocreomycetidae</taxon>
        <taxon>Hypocreales</taxon>
        <taxon>Nectriaceae</taxon>
        <taxon>Thelonectria</taxon>
    </lineage>
</organism>
<dbReference type="EMBL" id="JAGPYM010000045">
    <property type="protein sequence ID" value="KAH6873596.1"/>
    <property type="molecule type" value="Genomic_DNA"/>
</dbReference>
<reference evidence="3 4" key="1">
    <citation type="journal article" date="2021" name="Nat. Commun.">
        <title>Genetic determinants of endophytism in the Arabidopsis root mycobiome.</title>
        <authorList>
            <person name="Mesny F."/>
            <person name="Miyauchi S."/>
            <person name="Thiergart T."/>
            <person name="Pickel B."/>
            <person name="Atanasova L."/>
            <person name="Karlsson M."/>
            <person name="Huettel B."/>
            <person name="Barry K.W."/>
            <person name="Haridas S."/>
            <person name="Chen C."/>
            <person name="Bauer D."/>
            <person name="Andreopoulos W."/>
            <person name="Pangilinan J."/>
            <person name="LaButti K."/>
            <person name="Riley R."/>
            <person name="Lipzen A."/>
            <person name="Clum A."/>
            <person name="Drula E."/>
            <person name="Henrissat B."/>
            <person name="Kohler A."/>
            <person name="Grigoriev I.V."/>
            <person name="Martin F.M."/>
            <person name="Hacquard S."/>
        </authorList>
    </citation>
    <scope>NUCLEOTIDE SEQUENCE [LARGE SCALE GENOMIC DNA]</scope>
    <source>
        <strain evidence="3 4">MPI-CAGE-CH-0241</strain>
    </source>
</reference>
<sequence length="150" mass="16588">MKNREGKLALTLRWGGDLLSSVSGFCIFFNKTGVLTPSVFTYFASKLGALPDVSVFFHLHPAETPSVSDEECYHISRFASIPGCYRLVVRHGFIDEIVSPDLGVLIHEQVRKFVVHQAAAKSVEAGLRSQQKAPIRTHHRPALTGRAEKS</sequence>
<proteinExistence type="predicted"/>
<evidence type="ECO:0000313" key="3">
    <source>
        <dbReference type="EMBL" id="KAH6873596.1"/>
    </source>
</evidence>
<dbReference type="AlphaFoldDB" id="A0A9P9AFF0"/>
<gene>
    <name evidence="3" type="ORF">B0T10DRAFT_588628</name>
</gene>
<dbReference type="OrthoDB" id="5243247at2759"/>
<evidence type="ECO:0000313" key="4">
    <source>
        <dbReference type="Proteomes" id="UP000777438"/>
    </source>
</evidence>
<comment type="caution">
    <text evidence="3">The sequence shown here is derived from an EMBL/GenBank/DDBJ whole genome shotgun (WGS) entry which is preliminary data.</text>
</comment>